<protein>
    <submittedName>
        <fullName evidence="1">Uncharacterized protein</fullName>
    </submittedName>
</protein>
<sequence length="579" mass="59725">MSNIKFDVDGARAAGYTDAQIAEKLAEKANFDVQGARAAGFKDDQIIGRLVQPVTKAATPQSEVEDPGMLGATLIGAGRTFDRIGKGMKQLYYGATNNTEAQAKLKAEAADDDVIYDRLKTVRPVATLIGEAAPSMILPAGGAATTLGAMTKLAASGAVPAALEYGSASERAGRAATAGAGAVVGGAVIPKAVGMAASGVKSSLKGLAGNVTPEALALAGRAEQLGISVNAAQLGDSKFLKTLASAIEQMPFTGGAKINAKQQSDFTRAVSKTFGDDVEKITPEVYAANKARLKTTFDDLAMRNTLNVDDALMTRLETILSEARQMADDGTTKAVDNVINRLIKQSNASTNEVPNVAMAGVPRHTTTIEVPGAAYSSIDSMLSKAIKSGGEKGNYLGEVQKAIRLAMDDSIAPADQEAWKLARNQYKNLKAVRDIVARDAGDGNVPPMQLLNALNNSEAGKEAMAMGTRGTLGELGRIGRQFVRDPVPNSGTAQRALAMGLIGGGGYAFGADPLTIAGMLAGGATAGRTLSKVMNNPKVVQSLAKQGISMKDLAKMPPSRIAQIIGGTAGMATAESIGD</sequence>
<gene>
    <name evidence="1" type="ORF">UFOVP580_16</name>
</gene>
<evidence type="ECO:0000313" key="1">
    <source>
        <dbReference type="EMBL" id="CAB4168693.1"/>
    </source>
</evidence>
<dbReference type="EMBL" id="LR796832">
    <property type="protein sequence ID" value="CAB4168693.1"/>
    <property type="molecule type" value="Genomic_DNA"/>
</dbReference>
<organism evidence="1">
    <name type="scientific">uncultured Caudovirales phage</name>
    <dbReference type="NCBI Taxonomy" id="2100421"/>
    <lineage>
        <taxon>Viruses</taxon>
        <taxon>Duplodnaviria</taxon>
        <taxon>Heunggongvirae</taxon>
        <taxon>Uroviricota</taxon>
        <taxon>Caudoviricetes</taxon>
        <taxon>Peduoviridae</taxon>
        <taxon>Maltschvirus</taxon>
        <taxon>Maltschvirus maltsch</taxon>
    </lineage>
</organism>
<reference evidence="1" key="1">
    <citation type="submission" date="2020-04" db="EMBL/GenBank/DDBJ databases">
        <authorList>
            <person name="Chiriac C."/>
            <person name="Salcher M."/>
            <person name="Ghai R."/>
            <person name="Kavagutti S V."/>
        </authorList>
    </citation>
    <scope>NUCLEOTIDE SEQUENCE</scope>
</reference>
<proteinExistence type="predicted"/>
<name>A0A6J5PB42_9CAUD</name>
<accession>A0A6J5PB42</accession>